<dbReference type="NCBIfam" id="TIGR02228">
    <property type="entry name" value="sigpep_I_arch"/>
    <property type="match status" value="1"/>
</dbReference>
<name>A0ABT9IYE3_9BACL</name>
<protein>
    <recommendedName>
        <fullName evidence="5">Signal peptidase I</fullName>
        <ecNumber evidence="5">3.4.21.89</ecNumber>
    </recommendedName>
</protein>
<accession>A0ABT9IYE3</accession>
<sequence length="371" mass="41973">MKWISRFVYLVLGIMITFTLFSAIGSAILKQPVLLAVIRSNSMYPLMERGDMVLVKRVREEDSVEIGDITIFKAEKGALASKGWVIHRLIEGNSEEGYITQGDANERTDQQDGSTLIERDWIVNETIKIGEKPIVIPYVGYLPLWIEELNFESSNLQLIAVGLTVYVVLNEIFNRRKKRKSKKPSKLDVPLLYFISGLTIAVMMLTTMVMSSKFMTFNYNVSDQSKGILMGSSVGVLKVGDEHTKDLVDLNNGGFFPLFVSVTSKDDQFELSHSYFHLNPGDEVDTKVTIRAQNPGKYNSKIHIGVFYPFLPLSLIHKLANISYWLALVTVSLVPGLPVMLFPLVNARLRRKTIRGVNEKVRDFKRNLSFQ</sequence>
<feature type="transmembrane region" description="Helical" evidence="6">
    <location>
        <begin position="191"/>
        <end position="210"/>
    </location>
</feature>
<gene>
    <name evidence="7" type="ORF">Q5Y73_09690</name>
</gene>
<dbReference type="EMBL" id="JAVAMP010000003">
    <property type="protein sequence ID" value="MDP5274381.1"/>
    <property type="molecule type" value="Genomic_DNA"/>
</dbReference>
<dbReference type="Proteomes" id="UP001231941">
    <property type="component" value="Unassembled WGS sequence"/>
</dbReference>
<dbReference type="InterPro" id="IPR019533">
    <property type="entry name" value="Peptidase_S26"/>
</dbReference>
<reference evidence="7 8" key="1">
    <citation type="submission" date="2023-08" db="EMBL/GenBank/DDBJ databases">
        <authorList>
            <person name="Park J.-S."/>
        </authorList>
    </citation>
    <scope>NUCLEOTIDE SEQUENCE [LARGE SCALE GENOMIC DNA]</scope>
    <source>
        <strain evidence="7 8">2205SS18-9</strain>
    </source>
</reference>
<keyword evidence="7" id="KW-0378">Hydrolase</keyword>
<organism evidence="7 8">
    <name type="scientific">Chengkuizengella axinellae</name>
    <dbReference type="NCBI Taxonomy" id="3064388"/>
    <lineage>
        <taxon>Bacteria</taxon>
        <taxon>Bacillati</taxon>
        <taxon>Bacillota</taxon>
        <taxon>Bacilli</taxon>
        <taxon>Bacillales</taxon>
        <taxon>Paenibacillaceae</taxon>
        <taxon>Chengkuizengella</taxon>
    </lineage>
</organism>
<dbReference type="CDD" id="cd06530">
    <property type="entry name" value="S26_SPase_I"/>
    <property type="match status" value="1"/>
</dbReference>
<dbReference type="InterPro" id="IPR001733">
    <property type="entry name" value="Peptidase_S26B"/>
</dbReference>
<feature type="transmembrane region" description="Helical" evidence="6">
    <location>
        <begin position="154"/>
        <end position="170"/>
    </location>
</feature>
<evidence type="ECO:0000256" key="1">
    <source>
        <dbReference type="ARBA" id="ARBA00004370"/>
    </source>
</evidence>
<dbReference type="SUPFAM" id="SSF51306">
    <property type="entry name" value="LexA/Signal peptidase"/>
    <property type="match status" value="1"/>
</dbReference>
<dbReference type="GO" id="GO:0009003">
    <property type="term" value="F:signal peptidase activity"/>
    <property type="evidence" value="ECO:0007669"/>
    <property type="project" value="UniProtKB-EC"/>
</dbReference>
<keyword evidence="2 6" id="KW-0812">Transmembrane</keyword>
<dbReference type="Gene3D" id="2.60.40.10">
    <property type="entry name" value="Immunoglobulins"/>
    <property type="match status" value="1"/>
</dbReference>
<dbReference type="RefSeq" id="WP_305991692.1">
    <property type="nucleotide sequence ID" value="NZ_JAVAMP010000003.1"/>
</dbReference>
<evidence type="ECO:0000313" key="8">
    <source>
        <dbReference type="Proteomes" id="UP001231941"/>
    </source>
</evidence>
<dbReference type="EC" id="3.4.21.89" evidence="5"/>
<proteinExistence type="predicted"/>
<feature type="transmembrane region" description="Helical" evidence="6">
    <location>
        <begin position="7"/>
        <end position="29"/>
    </location>
</feature>
<evidence type="ECO:0000313" key="7">
    <source>
        <dbReference type="EMBL" id="MDP5274381.1"/>
    </source>
</evidence>
<feature type="transmembrane region" description="Helical" evidence="6">
    <location>
        <begin position="322"/>
        <end position="345"/>
    </location>
</feature>
<dbReference type="PANTHER" id="PTHR10806">
    <property type="entry name" value="SIGNAL PEPTIDASE COMPLEX CATALYTIC SUBUNIT SEC11"/>
    <property type="match status" value="1"/>
</dbReference>
<evidence type="ECO:0000256" key="5">
    <source>
        <dbReference type="NCBIfam" id="TIGR02228"/>
    </source>
</evidence>
<keyword evidence="8" id="KW-1185">Reference proteome</keyword>
<evidence type="ECO:0000256" key="4">
    <source>
        <dbReference type="ARBA" id="ARBA00023136"/>
    </source>
</evidence>
<evidence type="ECO:0000256" key="2">
    <source>
        <dbReference type="ARBA" id="ARBA00022692"/>
    </source>
</evidence>
<comment type="caution">
    <text evidence="7">The sequence shown here is derived from an EMBL/GenBank/DDBJ whole genome shotgun (WGS) entry which is preliminary data.</text>
</comment>
<keyword evidence="3 6" id="KW-1133">Transmembrane helix</keyword>
<comment type="subcellular location">
    <subcellularLocation>
        <location evidence="1">Membrane</location>
    </subcellularLocation>
</comment>
<dbReference type="InterPro" id="IPR036286">
    <property type="entry name" value="LexA/Signal_pep-like_sf"/>
</dbReference>
<evidence type="ECO:0000256" key="6">
    <source>
        <dbReference type="SAM" id="Phobius"/>
    </source>
</evidence>
<dbReference type="InterPro" id="IPR013783">
    <property type="entry name" value="Ig-like_fold"/>
</dbReference>
<evidence type="ECO:0000256" key="3">
    <source>
        <dbReference type="ARBA" id="ARBA00022989"/>
    </source>
</evidence>
<dbReference type="PANTHER" id="PTHR10806:SF6">
    <property type="entry name" value="SIGNAL PEPTIDASE COMPLEX CATALYTIC SUBUNIT SEC11"/>
    <property type="match status" value="1"/>
</dbReference>
<keyword evidence="4 6" id="KW-0472">Membrane</keyword>